<feature type="region of interest" description="Disordered" evidence="1">
    <location>
        <begin position="1"/>
        <end position="25"/>
    </location>
</feature>
<name>A0A653EDH8_9MYCO</name>
<sequence>MATGRHTDSSAVLATPRRSTGRLPSKLHPKVLRRKVFGVPGGTSAQLAFVASSSRRSASVSDAGFSLQQRAFEFAA</sequence>
<evidence type="ECO:0000256" key="1">
    <source>
        <dbReference type="SAM" id="MobiDB-lite"/>
    </source>
</evidence>
<evidence type="ECO:0000313" key="2">
    <source>
        <dbReference type="EMBL" id="VTO95524.1"/>
    </source>
</evidence>
<reference evidence="2" key="1">
    <citation type="submission" date="2019-05" db="EMBL/GenBank/DDBJ databases">
        <authorList>
            <person name="Naeem R."/>
            <person name="Antony C."/>
            <person name="Guan Q."/>
        </authorList>
    </citation>
    <scope>NUCLEOTIDE SEQUENCE</scope>
    <source>
        <strain evidence="2">2</strain>
    </source>
</reference>
<dbReference type="EMBL" id="LR589068">
    <property type="protein sequence ID" value="VTO95524.1"/>
    <property type="molecule type" value="Genomic_DNA"/>
</dbReference>
<protein>
    <submittedName>
        <fullName evidence="2">Uncharacterized protein</fullName>
    </submittedName>
</protein>
<organism evidence="2">
    <name type="scientific">Mycobacterium riyadhense</name>
    <dbReference type="NCBI Taxonomy" id="486698"/>
    <lineage>
        <taxon>Bacteria</taxon>
        <taxon>Bacillati</taxon>
        <taxon>Actinomycetota</taxon>
        <taxon>Actinomycetes</taxon>
        <taxon>Mycobacteriales</taxon>
        <taxon>Mycobacteriaceae</taxon>
        <taxon>Mycobacterium</taxon>
    </lineage>
</organism>
<gene>
    <name evidence="2" type="ORF">BIN_B_01004</name>
</gene>
<accession>A0A653EDH8</accession>
<dbReference type="AlphaFoldDB" id="A0A653EDH8"/>
<proteinExistence type="predicted"/>